<evidence type="ECO:0000259" key="3">
    <source>
        <dbReference type="Pfam" id="PF02737"/>
    </source>
</evidence>
<sequence length="508" mass="53914">MSEAVSQPLPSPLTVGIIGCGVMGRGIAQIAALAGARVHLADGFEGAAAAARDTLATTFDTLVNKGKLTPDAASAALSRLHPCAVLSELADCDLIVEAIVEDLAAKKTLFATLETIVSSTTILASNTSSLSVTSIAAGLQHPRRVAGFHFFNPVPVMKIVEVIGGILTDEQIVEQLLVLGQQWGHTAVRAKDTPGFIVNHAGRGFGTEGLRVLSEGVTAIPTLDRILRDTAGFKLGPCELMDMTGLDVSHPVMESIYRQYFEEPRFRPQGLTRQMLVAGLLGKKTGRGFYQYDAAGKKITEPAIALPQRTPKSVWLSRAHPALAERLLAAGHVFESSERPSAEALCIVTPLGQDCTACVVSEGLDARRTVAIDALFDSSVHHVLMTNPATDPDYLAQACSLFGSNGAHISVIRDSAGLVAQRVVAHIINIACEIAQQGIAQPVDIDRAVVLGLGYPHGPLAWGDQLGAATVLHILTTIQQQTGDARYRPSAWLQRRAVLGLSLLYQES</sequence>
<organism evidence="4 5">
    <name type="scientific">Actimicrobium antarcticum</name>
    <dbReference type="NCBI Taxonomy" id="1051899"/>
    <lineage>
        <taxon>Bacteria</taxon>
        <taxon>Pseudomonadati</taxon>
        <taxon>Pseudomonadota</taxon>
        <taxon>Betaproteobacteria</taxon>
        <taxon>Burkholderiales</taxon>
        <taxon>Oxalobacteraceae</taxon>
        <taxon>Actimicrobium</taxon>
    </lineage>
</organism>
<feature type="domain" description="3-hydroxyacyl-CoA dehydrogenase C-terminal" evidence="2">
    <location>
        <begin position="417"/>
        <end position="496"/>
    </location>
</feature>
<dbReference type="InterPro" id="IPR006176">
    <property type="entry name" value="3-OHacyl-CoA_DH_NAD-bd"/>
</dbReference>
<dbReference type="EMBL" id="BAAAZE010000009">
    <property type="protein sequence ID" value="GAA4026202.1"/>
    <property type="molecule type" value="Genomic_DNA"/>
</dbReference>
<dbReference type="Pfam" id="PF00725">
    <property type="entry name" value="3HCDH"/>
    <property type="match status" value="2"/>
</dbReference>
<dbReference type="PANTHER" id="PTHR48075">
    <property type="entry name" value="3-HYDROXYACYL-COA DEHYDROGENASE FAMILY PROTEIN"/>
    <property type="match status" value="1"/>
</dbReference>
<keyword evidence="5" id="KW-1185">Reference proteome</keyword>
<dbReference type="SUPFAM" id="SSF51735">
    <property type="entry name" value="NAD(P)-binding Rossmann-fold domains"/>
    <property type="match status" value="1"/>
</dbReference>
<dbReference type="Gene3D" id="3.40.50.720">
    <property type="entry name" value="NAD(P)-binding Rossmann-like Domain"/>
    <property type="match status" value="1"/>
</dbReference>
<proteinExistence type="predicted"/>
<comment type="caution">
    <text evidence="4">The sequence shown here is derived from an EMBL/GenBank/DDBJ whole genome shotgun (WGS) entry which is preliminary data.</text>
</comment>
<reference evidence="5" key="1">
    <citation type="journal article" date="2019" name="Int. J. Syst. Evol. Microbiol.">
        <title>The Global Catalogue of Microorganisms (GCM) 10K type strain sequencing project: providing services to taxonomists for standard genome sequencing and annotation.</title>
        <authorList>
            <consortium name="The Broad Institute Genomics Platform"/>
            <consortium name="The Broad Institute Genome Sequencing Center for Infectious Disease"/>
            <person name="Wu L."/>
            <person name="Ma J."/>
        </authorList>
    </citation>
    <scope>NUCLEOTIDE SEQUENCE [LARGE SCALE GENOMIC DNA]</scope>
    <source>
        <strain evidence="5">JCM 16673</strain>
    </source>
</reference>
<dbReference type="PANTHER" id="PTHR48075:SF5">
    <property type="entry name" value="3-HYDROXYBUTYRYL-COA DEHYDROGENASE"/>
    <property type="match status" value="1"/>
</dbReference>
<evidence type="ECO:0000313" key="4">
    <source>
        <dbReference type="EMBL" id="GAA4026202.1"/>
    </source>
</evidence>
<accession>A0ABP7TH41</accession>
<protein>
    <submittedName>
        <fullName evidence="4">3-hydroxyacyl-CoA dehydrogenase</fullName>
    </submittedName>
</protein>
<gene>
    <name evidence="4" type="ORF">GCM10022212_25150</name>
</gene>
<dbReference type="InterPro" id="IPR013328">
    <property type="entry name" value="6PGD_dom2"/>
</dbReference>
<dbReference type="Pfam" id="PF02737">
    <property type="entry name" value="3HCDH_N"/>
    <property type="match status" value="1"/>
</dbReference>
<keyword evidence="1" id="KW-0560">Oxidoreductase</keyword>
<evidence type="ECO:0000313" key="5">
    <source>
        <dbReference type="Proteomes" id="UP001501353"/>
    </source>
</evidence>
<dbReference type="Gene3D" id="1.10.1040.10">
    <property type="entry name" value="N-(1-d-carboxylethyl)-l-norvaline Dehydrogenase, domain 2"/>
    <property type="match status" value="2"/>
</dbReference>
<dbReference type="SUPFAM" id="SSF48179">
    <property type="entry name" value="6-phosphogluconate dehydrogenase C-terminal domain-like"/>
    <property type="match status" value="2"/>
</dbReference>
<evidence type="ECO:0000259" key="2">
    <source>
        <dbReference type="Pfam" id="PF00725"/>
    </source>
</evidence>
<dbReference type="InterPro" id="IPR036291">
    <property type="entry name" value="NAD(P)-bd_dom_sf"/>
</dbReference>
<dbReference type="Proteomes" id="UP001501353">
    <property type="component" value="Unassembled WGS sequence"/>
</dbReference>
<dbReference type="RefSeq" id="WP_344763700.1">
    <property type="nucleotide sequence ID" value="NZ_BAAAZE010000009.1"/>
</dbReference>
<feature type="domain" description="3-hydroxyacyl-CoA dehydrogenase C-terminal" evidence="2">
    <location>
        <begin position="195"/>
        <end position="292"/>
    </location>
</feature>
<dbReference type="NCBIfam" id="NF006124">
    <property type="entry name" value="PRK08268.1"/>
    <property type="match status" value="1"/>
</dbReference>
<dbReference type="InterPro" id="IPR006108">
    <property type="entry name" value="3HC_DH_C"/>
</dbReference>
<feature type="domain" description="3-hydroxyacyl-CoA dehydrogenase NAD binding" evidence="3">
    <location>
        <begin position="14"/>
        <end position="193"/>
    </location>
</feature>
<evidence type="ECO:0000256" key="1">
    <source>
        <dbReference type="ARBA" id="ARBA00023002"/>
    </source>
</evidence>
<dbReference type="InterPro" id="IPR008927">
    <property type="entry name" value="6-PGluconate_DH-like_C_sf"/>
</dbReference>
<name>A0ABP7TH41_9BURK</name>